<evidence type="ECO:0000256" key="5">
    <source>
        <dbReference type="SAM" id="Phobius"/>
    </source>
</evidence>
<dbReference type="PANTHER" id="PTHR33514">
    <property type="entry name" value="PROTEIN ABCI12, CHLOROPLASTIC"/>
    <property type="match status" value="1"/>
</dbReference>
<dbReference type="AlphaFoldDB" id="A0A150JTQ4"/>
<evidence type="ECO:0008006" key="8">
    <source>
        <dbReference type="Google" id="ProtNLM"/>
    </source>
</evidence>
<dbReference type="InterPro" id="IPR003339">
    <property type="entry name" value="ABC/ECF_trnsptr_transmembrane"/>
</dbReference>
<dbReference type="OMA" id="KKRTWYV"/>
<sequence>MSTEMLSYIERKSPVHELAGATKLICFLMWSFAAMLTYDTRVLLFLFLLSLVIFKISRIKIREILFILLFILAFLLLNNIAIYIFSPQQGVRIYGTSHVLFSIAGRYNITWEQLFYQFNVTLKYFTVIPAALLFIVTTNPSEFAASLNKIGISYRISFAVALALRYIPDIQRDFHNIALSQQARGLDMSRKEKLPKRIKNAASILIPLILSSLEKIETISNAMELRGFGKNKKRTWYSARPFQLKDYATMAAFLVILVVSLLITFHNDSRFYNPFLGLASAVYLDEGL</sequence>
<keyword evidence="2 5" id="KW-0812">Transmembrane</keyword>
<evidence type="ECO:0000313" key="6">
    <source>
        <dbReference type="EMBL" id="KYC60596.1"/>
    </source>
</evidence>
<name>A0A150JTQ4_HEYCO</name>
<evidence type="ECO:0000256" key="1">
    <source>
        <dbReference type="ARBA" id="ARBA00004141"/>
    </source>
</evidence>
<feature type="transmembrane region" description="Helical" evidence="5">
    <location>
        <begin position="64"/>
        <end position="85"/>
    </location>
</feature>
<feature type="transmembrane region" description="Helical" evidence="5">
    <location>
        <begin position="247"/>
        <end position="266"/>
    </location>
</feature>
<accession>A0A150JTQ4</accession>
<evidence type="ECO:0000256" key="2">
    <source>
        <dbReference type="ARBA" id="ARBA00022692"/>
    </source>
</evidence>
<proteinExistence type="predicted"/>
<comment type="caution">
    <text evidence="6">The sequence shown here is derived from an EMBL/GenBank/DDBJ whole genome shotgun (WGS) entry which is preliminary data.</text>
</comment>
<dbReference type="Proteomes" id="UP000075288">
    <property type="component" value="Unassembled WGS sequence"/>
</dbReference>
<gene>
    <name evidence="6" type="ORF">B4098_0759</name>
</gene>
<organism evidence="6 7">
    <name type="scientific">Heyndrickxia coagulans</name>
    <name type="common">Weizmannia coagulans</name>
    <dbReference type="NCBI Taxonomy" id="1398"/>
    <lineage>
        <taxon>Bacteria</taxon>
        <taxon>Bacillati</taxon>
        <taxon>Bacillota</taxon>
        <taxon>Bacilli</taxon>
        <taxon>Bacillales</taxon>
        <taxon>Bacillaceae</taxon>
        <taxon>Heyndrickxia</taxon>
    </lineage>
</organism>
<dbReference type="CDD" id="cd16914">
    <property type="entry name" value="EcfT"/>
    <property type="match status" value="1"/>
</dbReference>
<feature type="transmembrane region" description="Helical" evidence="5">
    <location>
        <begin position="27"/>
        <end position="52"/>
    </location>
</feature>
<dbReference type="GO" id="GO:0005886">
    <property type="term" value="C:plasma membrane"/>
    <property type="evidence" value="ECO:0007669"/>
    <property type="project" value="TreeGrafter"/>
</dbReference>
<reference evidence="6 7" key="1">
    <citation type="submission" date="2016-01" db="EMBL/GenBank/DDBJ databases">
        <title>Genome Sequences of Twelve Sporeforming Bacillus Species Isolated from Foods.</title>
        <authorList>
            <person name="Berendsen E.M."/>
            <person name="Wells-Bennik M.H."/>
            <person name="Krawcyk A.O."/>
            <person name="De Jong A."/>
            <person name="Holsappel S."/>
            <person name="Eijlander R.T."/>
            <person name="Kuipers O.P."/>
        </authorList>
    </citation>
    <scope>NUCLEOTIDE SEQUENCE [LARGE SCALE GENOMIC DNA]</scope>
    <source>
        <strain evidence="6 7">B4098</strain>
    </source>
</reference>
<dbReference type="RefSeq" id="WP_013858407.1">
    <property type="nucleotide sequence ID" value="NZ_JARTKI010000046.1"/>
</dbReference>
<feature type="transmembrane region" description="Helical" evidence="5">
    <location>
        <begin position="121"/>
        <end position="138"/>
    </location>
</feature>
<keyword evidence="3 5" id="KW-1133">Transmembrane helix</keyword>
<keyword evidence="4 5" id="KW-0472">Membrane</keyword>
<dbReference type="PANTHER" id="PTHR33514:SF1">
    <property type="entry name" value="ABC TRANSPORTER PERMEASE"/>
    <property type="match status" value="1"/>
</dbReference>
<evidence type="ECO:0000313" key="7">
    <source>
        <dbReference type="Proteomes" id="UP000075288"/>
    </source>
</evidence>
<evidence type="ECO:0000256" key="3">
    <source>
        <dbReference type="ARBA" id="ARBA00022989"/>
    </source>
</evidence>
<protein>
    <recommendedName>
        <fullName evidence="8">Energy-coupling factor transporter transmembrane protein EcfT</fullName>
    </recommendedName>
</protein>
<dbReference type="EMBL" id="LQYG01000090">
    <property type="protein sequence ID" value="KYC60596.1"/>
    <property type="molecule type" value="Genomic_DNA"/>
</dbReference>
<evidence type="ECO:0000256" key="4">
    <source>
        <dbReference type="ARBA" id="ARBA00023136"/>
    </source>
</evidence>
<dbReference type="PATRIC" id="fig|1398.26.peg.790"/>
<comment type="subcellular location">
    <subcellularLocation>
        <location evidence="1">Membrane</location>
        <topology evidence="1">Multi-pass membrane protein</topology>
    </subcellularLocation>
</comment>
<dbReference type="Pfam" id="PF02361">
    <property type="entry name" value="CbiQ"/>
    <property type="match status" value="1"/>
</dbReference>